<gene>
    <name evidence="2" type="ORF">CEE37_12295</name>
</gene>
<evidence type="ECO:0000313" key="3">
    <source>
        <dbReference type="Proteomes" id="UP000319619"/>
    </source>
</evidence>
<dbReference type="InterPro" id="IPR025295">
    <property type="entry name" value="eCIS_core_dom"/>
</dbReference>
<organism evidence="2 3">
    <name type="scientific">candidate division LCP-89 bacterium B3_LCP</name>
    <dbReference type="NCBI Taxonomy" id="2012998"/>
    <lineage>
        <taxon>Bacteria</taxon>
        <taxon>Pseudomonadati</taxon>
        <taxon>Bacteria division LCP-89</taxon>
    </lineage>
</organism>
<dbReference type="EMBL" id="NJBN01000009">
    <property type="protein sequence ID" value="TKJ38539.1"/>
    <property type="molecule type" value="Genomic_DNA"/>
</dbReference>
<proteinExistence type="predicted"/>
<comment type="caution">
    <text evidence="2">The sequence shown here is derived from an EMBL/GenBank/DDBJ whole genome shotgun (WGS) entry which is preliminary data.</text>
</comment>
<feature type="domain" description="eCIS core" evidence="1">
    <location>
        <begin position="151"/>
        <end position="227"/>
    </location>
</feature>
<protein>
    <recommendedName>
        <fullName evidence="1">eCIS core domain-containing protein</fullName>
    </recommendedName>
</protein>
<dbReference type="Proteomes" id="UP000319619">
    <property type="component" value="Unassembled WGS sequence"/>
</dbReference>
<evidence type="ECO:0000313" key="2">
    <source>
        <dbReference type="EMBL" id="TKJ38539.1"/>
    </source>
</evidence>
<name>A0A532UUB9_UNCL8</name>
<reference evidence="2 3" key="1">
    <citation type="submission" date="2017-06" db="EMBL/GenBank/DDBJ databases">
        <title>Novel microbial phyla capable of carbon fixation and sulfur reduction in deep-sea sediments.</title>
        <authorList>
            <person name="Huang J."/>
            <person name="Baker B."/>
            <person name="Wang Y."/>
        </authorList>
    </citation>
    <scope>NUCLEOTIDE SEQUENCE [LARGE SCALE GENOMIC DNA]</scope>
    <source>
        <strain evidence="2">B3_LCP</strain>
    </source>
</reference>
<sequence length="453" mass="49689">MKTFATVEKRQADKPPVFVYNPSLKTEQKQISRILRPHTVQPKLTIGAPNDRYEREADRVADQIVRMPDHTLQRQPLEEEEELQTKPLVDQITPLVQRQVEEEEEELIQTVQRQCDEEECSIQTQQEVNRTSEVTPGLASQIQAIRNGGRQLPQGCRNYFEPRFGRDFSDVNIHTDSKAADIAKSVNAKAFTIGQDVFFGSGQFAPGTDSTERLLAHELTHVVQQSYGNSQNFNIQTTNGATPTTSLSGIRANRIAFNNTGSPNSDNCATTQPASLGVGINGNAQNAMEIIYRISGSIPPGTEFDITRTVRDNAWARSSAGTWTSVEQTPAGTKDDYHDSDECLIPNANRIFVTDSPGFNGLNPRGMVLAAGNTVPALATAFVFKLNFAEWVIARNRSLGIGWTTISSPVFTFWHSITSVSLSGGTWSLVNFPNAANEIELGSISTSGASPTT</sequence>
<dbReference type="AlphaFoldDB" id="A0A532UUB9"/>
<dbReference type="Pfam" id="PF13699">
    <property type="entry name" value="eCIS_core"/>
    <property type="match status" value="1"/>
</dbReference>
<evidence type="ECO:0000259" key="1">
    <source>
        <dbReference type="Pfam" id="PF13699"/>
    </source>
</evidence>
<accession>A0A532UUB9</accession>